<protein>
    <submittedName>
        <fullName evidence="1">Uncharacterized protein</fullName>
    </submittedName>
</protein>
<accession>A0A1C5I093</accession>
<name>A0A1C5I093_9ACTN</name>
<dbReference type="EMBL" id="LT607752">
    <property type="protein sequence ID" value="SCG51662.1"/>
    <property type="molecule type" value="Genomic_DNA"/>
</dbReference>
<proteinExistence type="predicted"/>
<reference evidence="2" key="1">
    <citation type="submission" date="2016-06" db="EMBL/GenBank/DDBJ databases">
        <authorList>
            <person name="Varghese N."/>
            <person name="Submissions Spin"/>
        </authorList>
    </citation>
    <scope>NUCLEOTIDE SEQUENCE [LARGE SCALE GENOMIC DNA]</scope>
    <source>
        <strain evidence="2">DSM 44983</strain>
    </source>
</reference>
<dbReference type="Proteomes" id="UP000198226">
    <property type="component" value="Chromosome I"/>
</dbReference>
<gene>
    <name evidence="1" type="ORF">GA0070623_1951</name>
</gene>
<evidence type="ECO:0000313" key="1">
    <source>
        <dbReference type="EMBL" id="SCG51662.1"/>
    </source>
</evidence>
<keyword evidence="2" id="KW-1185">Reference proteome</keyword>
<evidence type="ECO:0000313" key="2">
    <source>
        <dbReference type="Proteomes" id="UP000198226"/>
    </source>
</evidence>
<sequence length="57" mass="5823">MTAALTLVAISLFLAIVVPAVVRAARRVNHDLAVLAELPADPAAGRTSACPEDTSPV</sequence>
<dbReference type="RefSeq" id="WP_157517594.1">
    <property type="nucleotide sequence ID" value="NZ_LRMV01000126.1"/>
</dbReference>
<dbReference type="AlphaFoldDB" id="A0A1C5I093"/>
<organism evidence="1 2">
    <name type="scientific">Micromonospora rifamycinica</name>
    <dbReference type="NCBI Taxonomy" id="291594"/>
    <lineage>
        <taxon>Bacteria</taxon>
        <taxon>Bacillati</taxon>
        <taxon>Actinomycetota</taxon>
        <taxon>Actinomycetes</taxon>
        <taxon>Micromonosporales</taxon>
        <taxon>Micromonosporaceae</taxon>
        <taxon>Micromonospora</taxon>
    </lineage>
</organism>